<dbReference type="AlphaFoldDB" id="A0A8S9QQL5"/>
<evidence type="ECO:0000313" key="2">
    <source>
        <dbReference type="Proteomes" id="UP000712600"/>
    </source>
</evidence>
<comment type="caution">
    <text evidence="1">The sequence shown here is derived from an EMBL/GenBank/DDBJ whole genome shotgun (WGS) entry which is preliminary data.</text>
</comment>
<reference evidence="1" key="1">
    <citation type="submission" date="2019-12" db="EMBL/GenBank/DDBJ databases">
        <title>Genome sequencing and annotation of Brassica cretica.</title>
        <authorList>
            <person name="Studholme D.J."/>
            <person name="Sarris P."/>
        </authorList>
    </citation>
    <scope>NUCLEOTIDE SEQUENCE</scope>
    <source>
        <strain evidence="1">PFS-109/04</strain>
        <tissue evidence="1">Leaf</tissue>
    </source>
</reference>
<evidence type="ECO:0000313" key="1">
    <source>
        <dbReference type="EMBL" id="KAF3554037.1"/>
    </source>
</evidence>
<dbReference type="Proteomes" id="UP000712600">
    <property type="component" value="Unassembled WGS sequence"/>
</dbReference>
<sequence>MDCSKGCGLMGAAWIVKDEKGIVLEYSRRAFSDVKSINEAQLQVWLWVLESMKSLRKNKVVFLSTFGDIVEAIEKPALWPTLQFEATEIKRELQSLEAWELRIRLLASVRCASFIAQSVRQLGLMQSNVAAGHPRWLDHIDQSIYENIAYLLKVIKDVRFDVEVNRSWLWILRYLWKNRNTFIFEGKLFEAEEITKKAKEEADVWFLAQQVQSGMDKMEAGVIEQGAHGNVQTIAKGCVLCEFDMDRSKGCGLMGAAWIVKDEKGRVLEHSRRAFSDVKSID</sequence>
<accession>A0A8S9QQL5</accession>
<dbReference type="EMBL" id="QGKX02000996">
    <property type="protein sequence ID" value="KAF3554037.1"/>
    <property type="molecule type" value="Genomic_DNA"/>
</dbReference>
<protein>
    <recommendedName>
        <fullName evidence="3">RNase H type-1 domain-containing protein</fullName>
    </recommendedName>
</protein>
<gene>
    <name evidence="1" type="ORF">F2Q69_00010700</name>
</gene>
<organism evidence="1 2">
    <name type="scientific">Brassica cretica</name>
    <name type="common">Mustard</name>
    <dbReference type="NCBI Taxonomy" id="69181"/>
    <lineage>
        <taxon>Eukaryota</taxon>
        <taxon>Viridiplantae</taxon>
        <taxon>Streptophyta</taxon>
        <taxon>Embryophyta</taxon>
        <taxon>Tracheophyta</taxon>
        <taxon>Spermatophyta</taxon>
        <taxon>Magnoliopsida</taxon>
        <taxon>eudicotyledons</taxon>
        <taxon>Gunneridae</taxon>
        <taxon>Pentapetalae</taxon>
        <taxon>rosids</taxon>
        <taxon>malvids</taxon>
        <taxon>Brassicales</taxon>
        <taxon>Brassicaceae</taxon>
        <taxon>Brassiceae</taxon>
        <taxon>Brassica</taxon>
    </lineage>
</organism>
<proteinExistence type="predicted"/>
<name>A0A8S9QQL5_BRACR</name>
<evidence type="ECO:0008006" key="3">
    <source>
        <dbReference type="Google" id="ProtNLM"/>
    </source>
</evidence>